<reference evidence="18 19" key="1">
    <citation type="submission" date="2019-01" db="EMBL/GenBank/DDBJ databases">
        <title>Comparative genomic analysis identifies haemin-independent Haemophilus haemolyticus: a formal re-classification of Haemophilus intermedius.</title>
        <authorList>
            <person name="Harris T.M."/>
            <person name="Price E.P."/>
            <person name="Sarovich D.S."/>
            <person name="Norskov-Lauritsen N."/>
            <person name="Beissbarth J."/>
            <person name="Chang A.B."/>
            <person name="Smith-Vaughan H.C."/>
        </authorList>
    </citation>
    <scope>NUCLEOTIDE SEQUENCE [LARGE SCALE GENOMIC DNA]</scope>
    <source>
        <strain evidence="18 19">PN24</strain>
    </source>
</reference>
<evidence type="ECO:0000256" key="11">
    <source>
        <dbReference type="SAM" id="Coils"/>
    </source>
</evidence>
<evidence type="ECO:0000256" key="5">
    <source>
        <dbReference type="ARBA" id="ARBA00022452"/>
    </source>
</evidence>
<dbReference type="InterPro" id="IPR040482">
    <property type="entry name" value="Trp_ring"/>
</dbReference>
<dbReference type="Gene3D" id="2.150.10.10">
    <property type="entry name" value="Serralysin-like metalloprotease, C-terminal"/>
    <property type="match status" value="7"/>
</dbReference>
<dbReference type="RefSeq" id="WP_140519706.1">
    <property type="nucleotide sequence ID" value="NZ_JACBKC010000023.1"/>
</dbReference>
<feature type="domain" description="Trimeric autotransporter adhesin YadA-like head" evidence="14">
    <location>
        <begin position="353"/>
        <end position="376"/>
    </location>
</feature>
<evidence type="ECO:0000256" key="3">
    <source>
        <dbReference type="ARBA" id="ARBA00005848"/>
    </source>
</evidence>
<sequence>MNNIFKVIWNHATQTWTAVGELASAKGKSKSIKLAAISTALLGGVSGVQAATYTEAGGLISMSADLAAGTTSIPTNEQAKATGKDSIAVGKKAVAGENGNVEGATAIGHEANAETNDSLAIGSGANVIMNANKALNKRSIAIGTQARVEPRPDGGVSSGMHDAIAIGTRATATAGNSVVIGRDARSKRGLVATFQSGENTVAIGSNASADWGSSIAIGANSRTIVGNGIAIGRDATAMYKIDGLAYDGEGRIFTSMALGEKATSIGGASIAAGIETKSAGVKSVAVGNKAFANGLQSIAIGDKTYSSDRSSIAMGAYAETGWNGAQRAIAIGRQAHAATTDSSAFGSETFSGGVRSTAIGTKANTYGNQTLAVGSSTQSGVGPMAISENAMVFGTDSRSIGSSTIALGNEAIAGVTEADANTIRDAYKTYRSAYNTYRNLDKAVKSADADDYAAKTNLSTEAQNLKLLINRYAETGTIYQAENDKIKNELTAAGITFSDLTTLAGKLTASGQADVINAQPMLDNEELINKISDIKKRDTTYKTEFGEQYEHLGYLVNLADRLKEHIKKAKTAKEALSAAKTAQTAGKTVYDEAKKVFEATYGSGKSKTGAIAIGRSSLAAAEKSVALGDDAEVLSKDSTNAFAAAKNAKVDGTSPNAVVIGADAKAGLTGYTTRLDRVKRYGSTDAPNATAVGSSNHVLFEKGSAFGYNNKVRGKSAGAFGVNNIVGEDPVWTAKGDNAAIISPKEGQTGENSFVVGSNNRVWASNVMVLGNNIRVYGIGTRKENRENAVVLGNNSDGEPTVKKVNSANVNGMVYSGFKGNLGATKTDGSEAEKADLALQGRFVSIGAPTKKIDKTITIADGKTNTTTVTTNLITGEESTTTASANTKDSDVAGTSTETVYGERQIKHVAAGEISSTSTDAINGSQLYAVASGLRDAFPVVYTDKDGKKLVKYPDGQYYPEGTVNINGKYYPAGTTADNVTDATEEVTPVTATNVIASMNNPSSDAANAGGNVTLTNVAQGANTYEFDKDGNPLVNINGKYYAQDDVENGAPKKGVQEAEKATDEQKDPYEKAATGLADLENSVASNALTVADAKNLGWVVSADSKDGKGYAEKVTNANEVRFNGKNGIKVTGETDEATGIRNINIELEKSDVVKAGEYKIGDKTYVNIDGKLYDKDDIDPKTGKEKPNTKPSDYTVDNNGNVTNTTKPTETVAVDKGDNFVNGNTVYKAIQESGWTVGKVKNALADSKFQNADEKVNPSDEVRFADGKGITVKTATVDEVNTKGEKQTTTVVKFDTDLPIDYANVKNAAGDKLKQANDGNWYKEADVNNDGTVKLTNNKAPEVQKPVKTGATLSDANSNMGKNPYRTAIEDKAMAAAIEKVRGENPTATVEQLLPKVLEEAAKQVAELEKAEKAGKDKDVINAGKDGVQLNNVGWAENPDQAVNKDQLDQTVNKSGFFVQQNGKTTVENAENKEETDPAKFEKVTPNDVVNFVNGKGTVIKAVTKRDAATGVDTTTVSVDVDTSTLSLPKGANTIAYNDKGEQIVNVDGKYYKAGDLTNGKPNTGAVEQTPVTPATDKQVDQAKNGLIDLNNSNGGNAITISDAKNLGWVVSTSDNNIATAVKNADVVDFKAEAGTGLTVKGKSENGKMTVTVGNDYIKANATGNAAKATGTNSVAIGGNSNAAVEDAVAIGNGATVEAEAAKGSVAIGAGAKAGKANVGSYSIDPSATVAGKTGPDTRVVSVGDKGNEAQIQNVAPGVISATSTDAVNGSQLHATNVQVNNNAQNINRVEGKVDNLSQVINNHAGEFNRLDRKVNKYGKEARAGIAGANAAAALPQVYTPGKSMVAASAGTFKGQNALAVGYSRASDNGKVILKLQGNANTSGDVGAGVGVGYQW</sequence>
<comment type="subcellular location">
    <subcellularLocation>
        <location evidence="2">Cell outer membrane</location>
    </subcellularLocation>
    <subcellularLocation>
        <location evidence="1">Cell surface</location>
    </subcellularLocation>
</comment>
<dbReference type="InterPro" id="IPR037174">
    <property type="entry name" value="Trimeric_adhesin"/>
</dbReference>
<keyword evidence="7" id="KW-0732">Signal</keyword>
<dbReference type="Pfam" id="PF13018">
    <property type="entry name" value="ESPR"/>
    <property type="match status" value="1"/>
</dbReference>
<comment type="caution">
    <text evidence="18">The sequence shown here is derived from an EMBL/GenBank/DDBJ whole genome shotgun (WGS) entry which is preliminary data.</text>
</comment>
<dbReference type="Gene3D" id="3.30.1300.30">
    <property type="entry name" value="GSPII I/J protein-like"/>
    <property type="match status" value="1"/>
</dbReference>
<dbReference type="CDD" id="cd12820">
    <property type="entry name" value="LbR_YadA-like"/>
    <property type="match status" value="2"/>
</dbReference>
<accession>A0A502JUK2</accession>
<dbReference type="SUPFAM" id="SSF101999">
    <property type="entry name" value="Trimeric adhesin"/>
    <property type="match status" value="2"/>
</dbReference>
<evidence type="ECO:0000256" key="10">
    <source>
        <dbReference type="ARBA" id="ARBA00023237"/>
    </source>
</evidence>
<dbReference type="InterPro" id="IPR024973">
    <property type="entry name" value="ESPR"/>
</dbReference>
<evidence type="ECO:0000313" key="19">
    <source>
        <dbReference type="Proteomes" id="UP000317926"/>
    </source>
</evidence>
<keyword evidence="10" id="KW-0998">Cell outer membrane</keyword>
<evidence type="ECO:0000256" key="12">
    <source>
        <dbReference type="SAM" id="MobiDB-lite"/>
    </source>
</evidence>
<feature type="domain" description="Trimeric autotransporter adhesin Trp ring" evidence="17">
    <location>
        <begin position="1097"/>
        <end position="1147"/>
    </location>
</feature>
<evidence type="ECO:0000259" key="17">
    <source>
        <dbReference type="Pfam" id="PF18669"/>
    </source>
</evidence>
<feature type="region of interest" description="Disordered" evidence="12">
    <location>
        <begin position="1046"/>
        <end position="1069"/>
    </location>
</feature>
<feature type="domain" description="Trimeric autotransporter adhesin YadA-like head" evidence="14">
    <location>
        <begin position="606"/>
        <end position="631"/>
    </location>
</feature>
<feature type="compositionally biased region" description="Basic and acidic residues" evidence="12">
    <location>
        <begin position="1055"/>
        <end position="1069"/>
    </location>
</feature>
<dbReference type="InterPro" id="IPR008640">
    <property type="entry name" value="Adhesin_Head_dom"/>
</dbReference>
<dbReference type="InterPro" id="IPR011049">
    <property type="entry name" value="Serralysin-like_metalloprot_C"/>
</dbReference>
<dbReference type="Pfam" id="PF05662">
    <property type="entry name" value="YadA_stalk"/>
    <property type="match status" value="2"/>
</dbReference>
<dbReference type="GO" id="GO:0015031">
    <property type="term" value="P:protein transport"/>
    <property type="evidence" value="ECO:0007669"/>
    <property type="project" value="UniProtKB-KW"/>
</dbReference>
<feature type="coiled-coil region" evidence="11">
    <location>
        <begin position="555"/>
        <end position="582"/>
    </location>
</feature>
<dbReference type="GO" id="GO:0009279">
    <property type="term" value="C:cell outer membrane"/>
    <property type="evidence" value="ECO:0007669"/>
    <property type="project" value="UniProtKB-SubCell"/>
</dbReference>
<dbReference type="Proteomes" id="UP000317926">
    <property type="component" value="Unassembled WGS sequence"/>
</dbReference>
<keyword evidence="11" id="KW-0175">Coiled coil</keyword>
<evidence type="ECO:0000259" key="14">
    <source>
        <dbReference type="Pfam" id="PF05658"/>
    </source>
</evidence>
<dbReference type="InterPro" id="IPR045584">
    <property type="entry name" value="Pilin-like"/>
</dbReference>
<dbReference type="GO" id="GO:0009986">
    <property type="term" value="C:cell surface"/>
    <property type="evidence" value="ECO:0007669"/>
    <property type="project" value="UniProtKB-SubCell"/>
</dbReference>
<evidence type="ECO:0000259" key="15">
    <source>
        <dbReference type="Pfam" id="PF05662"/>
    </source>
</evidence>
<dbReference type="Gene3D" id="3.90.1780.10">
    <property type="entry name" value="Trimeric adhesin"/>
    <property type="match status" value="4"/>
</dbReference>
<keyword evidence="9" id="KW-0472">Membrane</keyword>
<evidence type="ECO:0000256" key="1">
    <source>
        <dbReference type="ARBA" id="ARBA00004241"/>
    </source>
</evidence>
<feature type="domain" description="Trimeric autotransporter adhesin YadA-like head" evidence="14">
    <location>
        <begin position="196"/>
        <end position="221"/>
    </location>
</feature>
<name>A0A502JUK2_HAEHA</name>
<dbReference type="Gene3D" id="2.20.25.140">
    <property type="match status" value="1"/>
</dbReference>
<keyword evidence="5" id="KW-1134">Transmembrane beta strand</keyword>
<feature type="domain" description="Trimeric autotransporter adhesin YadA-like head" evidence="14">
    <location>
        <begin position="78"/>
        <end position="93"/>
    </location>
</feature>
<dbReference type="SUPFAM" id="SSF54523">
    <property type="entry name" value="Pili subunits"/>
    <property type="match status" value="1"/>
</dbReference>
<evidence type="ECO:0000256" key="6">
    <source>
        <dbReference type="ARBA" id="ARBA00022692"/>
    </source>
</evidence>
<feature type="domain" description="Trimeric autotransporter adhesin YadA-like head" evidence="14">
    <location>
        <begin position="326"/>
        <end position="348"/>
    </location>
</feature>
<feature type="domain" description="Trimeric autotransporter adhesin YadA-like head" evidence="14">
    <location>
        <begin position="162"/>
        <end position="184"/>
    </location>
</feature>
<evidence type="ECO:0000256" key="4">
    <source>
        <dbReference type="ARBA" id="ARBA00022448"/>
    </source>
</evidence>
<dbReference type="Pfam" id="PF18669">
    <property type="entry name" value="Trp_ring"/>
    <property type="match status" value="2"/>
</dbReference>
<keyword evidence="6" id="KW-0812">Transmembrane</keyword>
<feature type="domain" description="Trimeric autotransporter adhesin YadA-like stalk" evidence="15">
    <location>
        <begin position="1752"/>
        <end position="1794"/>
    </location>
</feature>
<feature type="domain" description="ESPR" evidence="16">
    <location>
        <begin position="1"/>
        <end position="45"/>
    </location>
</feature>
<dbReference type="InterPro" id="IPR008635">
    <property type="entry name" value="Coiled_stalk_dom"/>
</dbReference>
<feature type="compositionally biased region" description="Low complexity" evidence="12">
    <location>
        <begin position="1196"/>
        <end position="1206"/>
    </location>
</feature>
<feature type="domain" description="Trimeric autotransporter adhesin YadA-like head" evidence="14">
    <location>
        <begin position="102"/>
        <end position="125"/>
    </location>
</feature>
<dbReference type="Pfam" id="PF05658">
    <property type="entry name" value="YadA_head"/>
    <property type="match status" value="9"/>
</dbReference>
<evidence type="ECO:0000259" key="13">
    <source>
        <dbReference type="Pfam" id="PF03895"/>
    </source>
</evidence>
<dbReference type="Gene3D" id="1.20.5.170">
    <property type="match status" value="1"/>
</dbReference>
<gene>
    <name evidence="18" type="ORF">EUX55_05505</name>
</gene>
<organism evidence="18 19">
    <name type="scientific">Haemophilus haemolyticus</name>
    <dbReference type="NCBI Taxonomy" id="726"/>
    <lineage>
        <taxon>Bacteria</taxon>
        <taxon>Pseudomonadati</taxon>
        <taxon>Pseudomonadota</taxon>
        <taxon>Gammaproteobacteria</taxon>
        <taxon>Pasteurellales</taxon>
        <taxon>Pasteurellaceae</taxon>
        <taxon>Haemophilus</taxon>
    </lineage>
</organism>
<evidence type="ECO:0000256" key="8">
    <source>
        <dbReference type="ARBA" id="ARBA00022927"/>
    </source>
</evidence>
<feature type="domain" description="Trimeric autotransporter adhesin Trp ring" evidence="17">
    <location>
        <begin position="1608"/>
        <end position="1655"/>
    </location>
</feature>
<feature type="domain" description="Trimeric autotransporter adhesin YadA-like head" evidence="14">
    <location>
        <begin position="292"/>
        <end position="318"/>
    </location>
</feature>
<feature type="domain" description="Trimeric autotransporter adhesin YadA-like head" evidence="14">
    <location>
        <begin position="1670"/>
        <end position="1696"/>
    </location>
</feature>
<evidence type="ECO:0000256" key="9">
    <source>
        <dbReference type="ARBA" id="ARBA00023136"/>
    </source>
</evidence>
<feature type="domain" description="Trimeric autotransporter adhesin YadA-like C-terminal membrane anchor" evidence="13">
    <location>
        <begin position="1837"/>
        <end position="1897"/>
    </location>
</feature>
<keyword evidence="8" id="KW-0653">Protein transport</keyword>
<feature type="domain" description="Trimeric autotransporter adhesin YadA-like stalk" evidence="15">
    <location>
        <begin position="905"/>
        <end position="938"/>
    </location>
</feature>
<protein>
    <recommendedName>
        <fullName evidence="20">Adhesin</fullName>
    </recommendedName>
</protein>
<dbReference type="SUPFAM" id="SSF101967">
    <property type="entry name" value="Adhesin YadA, collagen-binding domain"/>
    <property type="match status" value="5"/>
</dbReference>
<evidence type="ECO:0000256" key="2">
    <source>
        <dbReference type="ARBA" id="ARBA00004442"/>
    </source>
</evidence>
<evidence type="ECO:0000313" key="18">
    <source>
        <dbReference type="EMBL" id="TPG99456.1"/>
    </source>
</evidence>
<dbReference type="Pfam" id="PF03895">
    <property type="entry name" value="YadA_anchor"/>
    <property type="match status" value="1"/>
</dbReference>
<comment type="similarity">
    <text evidence="3">Belongs to the autotransporter-2 (AT-2) (TC 1.B.40) family.</text>
</comment>
<evidence type="ECO:0000256" key="7">
    <source>
        <dbReference type="ARBA" id="ARBA00022729"/>
    </source>
</evidence>
<dbReference type="EMBL" id="SDPK01000023">
    <property type="protein sequence ID" value="TPG99456.1"/>
    <property type="molecule type" value="Genomic_DNA"/>
</dbReference>
<feature type="region of interest" description="Disordered" evidence="12">
    <location>
        <begin position="1179"/>
        <end position="1206"/>
    </location>
</feature>
<evidence type="ECO:0000259" key="16">
    <source>
        <dbReference type="Pfam" id="PF13018"/>
    </source>
</evidence>
<feature type="compositionally biased region" description="Basic and acidic residues" evidence="12">
    <location>
        <begin position="1179"/>
        <end position="1189"/>
    </location>
</feature>
<evidence type="ECO:0008006" key="20">
    <source>
        <dbReference type="Google" id="ProtNLM"/>
    </source>
</evidence>
<dbReference type="InterPro" id="IPR005594">
    <property type="entry name" value="YadA_C"/>
</dbReference>
<keyword evidence="4" id="KW-0813">Transport</keyword>
<proteinExistence type="inferred from homology"/>